<sequence length="516" mass="58828">MRILPVLTLTFVGYATAQSLQLLGCSSETNALAECGDLHLCCTCPQGGCCTPFQVGCPAGVFQGIPPVESKPSFNQTQHSSQPNYWPPQDEDHRLPEFSDKENPFEEGFKNFENTEKDLKFRDHERPDDGNRPRPPHPDRSQEKVNERPFKDDVVNGRHPDRPPFERPTFEGPPVEGPPMGRPPFEGPPMERPPFERPPIDRPSFERPAFEGPPVEGPPMGTPPFEVPPMARPPFEGPPMERPPFEGQPMNMLPIEGEFERPPFKGVDQIQNREKRETRSSQRKQFDGGHSMPPRGQFGPQHPGYNRQEDSNEFDHSENSHPGNFQDFRGPPPHQRNERNHRFGEDKSDSHRRDQPPTFDDDEEDSFDFEFAHSSFDQQESKSKDNYDSKKRGQYNQKSRNGDPEQRAEDFVEHHFMIFKIFGIGLLAYLIYRIYNAKFAKPTSQSASVQPACRCSCSNAPQFVAIPVQQQLPPQNPIIQQQVPVLPQANSVSYQVWSPPSEDRMPLVQKNPSQMN</sequence>
<keyword evidence="5" id="KW-1185">Reference proteome</keyword>
<feature type="region of interest" description="Disordered" evidence="1">
    <location>
        <begin position="68"/>
        <end position="406"/>
    </location>
</feature>
<accession>A0A8J8NRC9</accession>
<feature type="compositionally biased region" description="Basic and acidic residues" evidence="1">
    <location>
        <begin position="379"/>
        <end position="391"/>
    </location>
</feature>
<feature type="compositionally biased region" description="Acidic residues" evidence="1">
    <location>
        <begin position="359"/>
        <end position="368"/>
    </location>
</feature>
<feature type="compositionally biased region" description="Polar residues" evidence="1">
    <location>
        <begin position="72"/>
        <end position="84"/>
    </location>
</feature>
<evidence type="ECO:0000256" key="2">
    <source>
        <dbReference type="SAM" id="Phobius"/>
    </source>
</evidence>
<dbReference type="EMBL" id="RRYP01007879">
    <property type="protein sequence ID" value="TNV80172.1"/>
    <property type="molecule type" value="Genomic_DNA"/>
</dbReference>
<evidence type="ECO:0000256" key="3">
    <source>
        <dbReference type="SAM" id="SignalP"/>
    </source>
</evidence>
<keyword evidence="2" id="KW-0472">Membrane</keyword>
<evidence type="ECO:0000313" key="5">
    <source>
        <dbReference type="Proteomes" id="UP000785679"/>
    </source>
</evidence>
<evidence type="ECO:0000313" key="4">
    <source>
        <dbReference type="EMBL" id="TNV80172.1"/>
    </source>
</evidence>
<feature type="chain" id="PRO_5035305612" evidence="3">
    <location>
        <begin position="18"/>
        <end position="516"/>
    </location>
</feature>
<organism evidence="4 5">
    <name type="scientific">Halteria grandinella</name>
    <dbReference type="NCBI Taxonomy" id="5974"/>
    <lineage>
        <taxon>Eukaryota</taxon>
        <taxon>Sar</taxon>
        <taxon>Alveolata</taxon>
        <taxon>Ciliophora</taxon>
        <taxon>Intramacronucleata</taxon>
        <taxon>Spirotrichea</taxon>
        <taxon>Stichotrichia</taxon>
        <taxon>Sporadotrichida</taxon>
        <taxon>Halteriidae</taxon>
        <taxon>Halteria</taxon>
    </lineage>
</organism>
<keyword evidence="2" id="KW-1133">Transmembrane helix</keyword>
<keyword evidence="2" id="KW-0812">Transmembrane</keyword>
<feature type="transmembrane region" description="Helical" evidence="2">
    <location>
        <begin position="416"/>
        <end position="435"/>
    </location>
</feature>
<feature type="compositionally biased region" description="Basic and acidic residues" evidence="1">
    <location>
        <begin position="335"/>
        <end position="355"/>
    </location>
</feature>
<protein>
    <submittedName>
        <fullName evidence="4">Uncharacterized protein</fullName>
    </submittedName>
</protein>
<dbReference type="AlphaFoldDB" id="A0A8J8NRC9"/>
<feature type="compositionally biased region" description="Basic and acidic residues" evidence="1">
    <location>
        <begin position="193"/>
        <end position="209"/>
    </location>
</feature>
<gene>
    <name evidence="4" type="ORF">FGO68_gene15786</name>
</gene>
<keyword evidence="3" id="KW-0732">Signal</keyword>
<feature type="compositionally biased region" description="Basic and acidic residues" evidence="1">
    <location>
        <begin position="307"/>
        <end position="319"/>
    </location>
</feature>
<feature type="compositionally biased region" description="Basic and acidic residues" evidence="1">
    <location>
        <begin position="90"/>
        <end position="169"/>
    </location>
</feature>
<feature type="compositionally biased region" description="Pro residues" evidence="1">
    <location>
        <begin position="215"/>
        <end position="242"/>
    </location>
</feature>
<feature type="signal peptide" evidence="3">
    <location>
        <begin position="1"/>
        <end position="17"/>
    </location>
</feature>
<reference evidence="4" key="1">
    <citation type="submission" date="2019-06" db="EMBL/GenBank/DDBJ databases">
        <authorList>
            <person name="Zheng W."/>
        </authorList>
    </citation>
    <scope>NUCLEOTIDE SEQUENCE</scope>
    <source>
        <strain evidence="4">QDHG01</strain>
    </source>
</reference>
<feature type="compositionally biased region" description="Pro residues" evidence="1">
    <location>
        <begin position="175"/>
        <end position="192"/>
    </location>
</feature>
<proteinExistence type="predicted"/>
<feature type="compositionally biased region" description="Basic and acidic residues" evidence="1">
    <location>
        <begin position="271"/>
        <end position="287"/>
    </location>
</feature>
<name>A0A8J8NRC9_HALGN</name>
<comment type="caution">
    <text evidence="4">The sequence shown here is derived from an EMBL/GenBank/DDBJ whole genome shotgun (WGS) entry which is preliminary data.</text>
</comment>
<evidence type="ECO:0000256" key="1">
    <source>
        <dbReference type="SAM" id="MobiDB-lite"/>
    </source>
</evidence>
<dbReference type="Proteomes" id="UP000785679">
    <property type="component" value="Unassembled WGS sequence"/>
</dbReference>